<comment type="similarity">
    <text evidence="1 4">Belongs to the antibiotic N-acetyltransferase family.</text>
</comment>
<dbReference type="RefSeq" id="WP_239147939.1">
    <property type="nucleotide sequence ID" value="NZ_BOMY01000044.1"/>
</dbReference>
<dbReference type="EC" id="2.3.1.-" evidence="4"/>
<dbReference type="PANTHER" id="PTHR11104">
    <property type="entry name" value="AMINOGLYCOSIDE N3-ACETYLTRANSFERASE"/>
    <property type="match status" value="1"/>
</dbReference>
<dbReference type="PANTHER" id="PTHR11104:SF0">
    <property type="entry name" value="SPBETA PROPHAGE-DERIVED AMINOGLYCOSIDE N(3')-ACETYLTRANSFERASE-LIKE PROTEIN YOKD"/>
    <property type="match status" value="1"/>
</dbReference>
<keyword evidence="2 4" id="KW-0808">Transferase</keyword>
<keyword evidence="6" id="KW-1185">Reference proteome</keyword>
<keyword evidence="4" id="KW-0046">Antibiotic resistance</keyword>
<organism evidence="5 6">
    <name type="scientific">Paractinoplanes tereljensis</name>
    <dbReference type="NCBI Taxonomy" id="571912"/>
    <lineage>
        <taxon>Bacteria</taxon>
        <taxon>Bacillati</taxon>
        <taxon>Actinomycetota</taxon>
        <taxon>Actinomycetes</taxon>
        <taxon>Micromonosporales</taxon>
        <taxon>Micromonosporaceae</taxon>
        <taxon>Paractinoplanes</taxon>
    </lineage>
</organism>
<evidence type="ECO:0000313" key="5">
    <source>
        <dbReference type="EMBL" id="GIF24309.1"/>
    </source>
</evidence>
<dbReference type="GO" id="GO:0046353">
    <property type="term" value="F:aminoglycoside 3-N-acetyltransferase activity"/>
    <property type="evidence" value="ECO:0007669"/>
    <property type="project" value="UniProtKB-EC"/>
</dbReference>
<evidence type="ECO:0000256" key="4">
    <source>
        <dbReference type="RuleBase" id="RU365031"/>
    </source>
</evidence>
<dbReference type="GO" id="GO:0046677">
    <property type="term" value="P:response to antibiotic"/>
    <property type="evidence" value="ECO:0007669"/>
    <property type="project" value="UniProtKB-KW"/>
</dbReference>
<comment type="catalytic activity">
    <reaction evidence="4">
        <text>a 2-deoxystreptamine antibiotic + acetyl-CoA = an N(3)-acetyl-2-deoxystreptamine antibiotic + CoA + H(+)</text>
        <dbReference type="Rhea" id="RHEA:12665"/>
        <dbReference type="ChEBI" id="CHEBI:15378"/>
        <dbReference type="ChEBI" id="CHEBI:57287"/>
        <dbReference type="ChEBI" id="CHEBI:57288"/>
        <dbReference type="ChEBI" id="CHEBI:57921"/>
        <dbReference type="ChEBI" id="CHEBI:77452"/>
        <dbReference type="EC" id="2.3.1.81"/>
    </reaction>
</comment>
<dbReference type="EMBL" id="BOMY01000044">
    <property type="protein sequence ID" value="GIF24309.1"/>
    <property type="molecule type" value="Genomic_DNA"/>
</dbReference>
<evidence type="ECO:0000313" key="6">
    <source>
        <dbReference type="Proteomes" id="UP000623608"/>
    </source>
</evidence>
<reference evidence="5" key="1">
    <citation type="submission" date="2021-01" db="EMBL/GenBank/DDBJ databases">
        <title>Whole genome shotgun sequence of Actinoplanes tereljensis NBRC 105297.</title>
        <authorList>
            <person name="Komaki H."/>
            <person name="Tamura T."/>
        </authorList>
    </citation>
    <scope>NUCLEOTIDE SEQUENCE</scope>
    <source>
        <strain evidence="5">NBRC 105297</strain>
    </source>
</reference>
<evidence type="ECO:0000256" key="2">
    <source>
        <dbReference type="ARBA" id="ARBA00022679"/>
    </source>
</evidence>
<proteinExistence type="inferred from homology"/>
<name>A0A919NSF6_9ACTN</name>
<protein>
    <recommendedName>
        <fullName evidence="4">Aminoglycoside N(3)-acetyltransferase</fullName>
        <ecNumber evidence="4">2.3.1.-</ecNumber>
    </recommendedName>
</protein>
<dbReference type="AlphaFoldDB" id="A0A919NSF6"/>
<comment type="caution">
    <text evidence="5">The sequence shown here is derived from an EMBL/GenBank/DDBJ whole genome shotgun (WGS) entry which is preliminary data.</text>
</comment>
<evidence type="ECO:0000256" key="1">
    <source>
        <dbReference type="ARBA" id="ARBA00006383"/>
    </source>
</evidence>
<dbReference type="InterPro" id="IPR003679">
    <property type="entry name" value="Amioglycoside_AcTrfase"/>
</dbReference>
<dbReference type="Pfam" id="PF02522">
    <property type="entry name" value="Antibiotic_NAT"/>
    <property type="match status" value="1"/>
</dbReference>
<dbReference type="InterPro" id="IPR028345">
    <property type="entry name" value="Antibiotic_NAT-like"/>
</dbReference>
<accession>A0A919NSF6</accession>
<keyword evidence="3 4" id="KW-0012">Acyltransferase</keyword>
<evidence type="ECO:0000256" key="3">
    <source>
        <dbReference type="ARBA" id="ARBA00023315"/>
    </source>
</evidence>
<gene>
    <name evidence="5" type="ORF">Ate02nite_70390</name>
</gene>
<dbReference type="Proteomes" id="UP000623608">
    <property type="component" value="Unassembled WGS sequence"/>
</dbReference>
<dbReference type="SUPFAM" id="SSF110710">
    <property type="entry name" value="TTHA0583/YokD-like"/>
    <property type="match status" value="1"/>
</dbReference>
<sequence length="262" mass="28017">MPPKVLVTGSMLRDDLRAIGVSPGGVLLLNSSLRSLGYVVGGAVAVVEALLDVLTPAGTLVVPAQTPTNRDPSRWGDPSVPDSWWPQIREHLPPYDPALSDCRAMGLIAETVRTWPGAHRSGHPQVSFAAVGARAAELTARHDLDSELGENSPLAAIEAAGGHTLLLGVGYDRCTAFHLAEYRLPGSLPRQPNSCAMYTENGREWVTYLGTRLDASDFTQLGVDLERETGQVARGAVGAAGARLLPVPETVAYAGKWFRRHR</sequence>